<gene>
    <name evidence="1" type="ORF">B0H41_005655</name>
</gene>
<comment type="caution">
    <text evidence="1">The sequence shown here is derived from an EMBL/GenBank/DDBJ whole genome shotgun (WGS) entry which is preliminary data.</text>
</comment>
<sequence>MENNKDTLEFWVGIDNEILRIFHEAIKSVAANLK</sequence>
<accession>A0AAX0BA12</accession>
<evidence type="ECO:0000313" key="2">
    <source>
        <dbReference type="Proteomes" id="UP001193748"/>
    </source>
</evidence>
<dbReference type="EMBL" id="JABSWW010000001">
    <property type="protein sequence ID" value="NRT91976.1"/>
    <property type="molecule type" value="Genomic_DNA"/>
</dbReference>
<evidence type="ECO:0008006" key="3">
    <source>
        <dbReference type="Google" id="ProtNLM"/>
    </source>
</evidence>
<evidence type="ECO:0000313" key="1">
    <source>
        <dbReference type="EMBL" id="NRT91976.1"/>
    </source>
</evidence>
<dbReference type="AlphaFoldDB" id="A0AAX0BA12"/>
<organism evidence="1 2">
    <name type="scientific">Clostridium beijerinckii</name>
    <name type="common">Clostridium MP</name>
    <dbReference type="NCBI Taxonomy" id="1520"/>
    <lineage>
        <taxon>Bacteria</taxon>
        <taxon>Bacillati</taxon>
        <taxon>Bacillota</taxon>
        <taxon>Clostridia</taxon>
        <taxon>Eubacteriales</taxon>
        <taxon>Clostridiaceae</taxon>
        <taxon>Clostridium</taxon>
    </lineage>
</organism>
<protein>
    <recommendedName>
        <fullName evidence="3">MarR family transcriptional regulator</fullName>
    </recommendedName>
</protein>
<proteinExistence type="predicted"/>
<reference evidence="1" key="1">
    <citation type="submission" date="2020-05" db="EMBL/GenBank/DDBJ databases">
        <authorList>
            <person name="Brown S."/>
            <person name="Huntemann M."/>
            <person name="Clum A."/>
            <person name="Spunde A."/>
            <person name="Palaniappan K."/>
            <person name="Ritter S."/>
            <person name="Mikhailova N."/>
            <person name="Chen I.-M."/>
            <person name="Stamatis D."/>
            <person name="Reddy T."/>
            <person name="O'Malley R."/>
            <person name="Daum C."/>
            <person name="Shapiro N."/>
            <person name="Ivanova N."/>
            <person name="Kyrpides N."/>
            <person name="Woyke T."/>
        </authorList>
    </citation>
    <scope>NUCLEOTIDE SEQUENCE</scope>
    <source>
        <strain evidence="1">DJ080</strain>
    </source>
</reference>
<name>A0AAX0BA12_CLOBE</name>
<dbReference type="Proteomes" id="UP001193748">
    <property type="component" value="Unassembled WGS sequence"/>
</dbReference>
<reference evidence="1" key="2">
    <citation type="journal article" date="2022" name="Nat. Biotechnol.">
        <title>Carbon-negative production of acetone and isopropanol by gas fermentation at industrial pilot scale.</title>
        <authorList>
            <person name="Liew F.E."/>
            <person name="Nogle R."/>
            <person name="Abdalla T."/>
            <person name="Rasor B.J."/>
            <person name="Canter C."/>
            <person name="Jensen R.O."/>
            <person name="Wang L."/>
            <person name="Strutz J."/>
            <person name="Chirania P."/>
            <person name="De Tissera S."/>
            <person name="Mueller A.P."/>
            <person name="Ruan Z."/>
            <person name="Gao A."/>
            <person name="Tran L."/>
            <person name="Engle N.L."/>
            <person name="Bromley J.C."/>
            <person name="Daniell J."/>
            <person name="Conrado R."/>
            <person name="Tschaplinski T.J."/>
            <person name="Giannone R.J."/>
            <person name="Hettich R.L."/>
            <person name="Karim A.S."/>
            <person name="Simpson S.D."/>
            <person name="Brown S.D."/>
            <person name="Leang C."/>
            <person name="Jewett M.C."/>
            <person name="Kopke M."/>
        </authorList>
    </citation>
    <scope>NUCLEOTIDE SEQUENCE</scope>
    <source>
        <strain evidence="1">DJ080</strain>
    </source>
</reference>